<dbReference type="EMBL" id="PCZS01000001">
    <property type="protein sequence ID" value="REB70316.1"/>
    <property type="molecule type" value="Genomic_DNA"/>
</dbReference>
<keyword evidence="2" id="KW-1185">Reference proteome</keyword>
<name>A0ABX9IAA2_9ACTN</name>
<organism evidence="1 2">
    <name type="scientific">Cutibacterium namnetense</name>
    <dbReference type="NCBI Taxonomy" id="1574624"/>
    <lineage>
        <taxon>Bacteria</taxon>
        <taxon>Bacillati</taxon>
        <taxon>Actinomycetota</taxon>
        <taxon>Actinomycetes</taxon>
        <taxon>Propionibacteriales</taxon>
        <taxon>Propionibacteriaceae</taxon>
        <taxon>Cutibacterium</taxon>
    </lineage>
</organism>
<protein>
    <submittedName>
        <fullName evidence="1">Uncharacterized protein</fullName>
    </submittedName>
</protein>
<evidence type="ECO:0000313" key="1">
    <source>
        <dbReference type="EMBL" id="REB70316.1"/>
    </source>
</evidence>
<proteinExistence type="predicted"/>
<reference evidence="1 2" key="1">
    <citation type="submission" date="2017-09" db="EMBL/GenBank/DDBJ databases">
        <authorList>
            <person name="Bumgarner R.E."/>
        </authorList>
    </citation>
    <scope>NUCLEOTIDE SEQUENCE [LARGE SCALE GENOMIC DNA]</scope>
    <source>
        <strain evidence="1 2">T34998</strain>
    </source>
</reference>
<comment type="caution">
    <text evidence="1">The sequence shown here is derived from an EMBL/GenBank/DDBJ whole genome shotgun (WGS) entry which is preliminary data.</text>
</comment>
<accession>A0ABX9IAA2</accession>
<sequence length="91" mass="10284">MEKSIFCFESSHWPAGHRCITVNSPDRPLFDQDRHIHENIHGTNGTETHSQFVDIVDTRDAITVKMNGDGNEYEFSGNFLTDSATGLHRHG</sequence>
<gene>
    <name evidence="1" type="ORF">CP880_00395</name>
</gene>
<dbReference type="Proteomes" id="UP000256324">
    <property type="component" value="Unassembled WGS sequence"/>
</dbReference>
<evidence type="ECO:0000313" key="2">
    <source>
        <dbReference type="Proteomes" id="UP000256324"/>
    </source>
</evidence>